<reference evidence="8" key="1">
    <citation type="journal article" date="2006" name="PLoS Biol.">
        <title>Macronuclear genome sequence of the ciliate Tetrahymena thermophila, a model eukaryote.</title>
        <authorList>
            <person name="Eisen J.A."/>
            <person name="Coyne R.S."/>
            <person name="Wu M."/>
            <person name="Wu D."/>
            <person name="Thiagarajan M."/>
            <person name="Wortman J.R."/>
            <person name="Badger J.H."/>
            <person name="Ren Q."/>
            <person name="Amedeo P."/>
            <person name="Jones K.M."/>
            <person name="Tallon L.J."/>
            <person name="Delcher A.L."/>
            <person name="Salzberg S.L."/>
            <person name="Silva J.C."/>
            <person name="Haas B.J."/>
            <person name="Majoros W.H."/>
            <person name="Farzad M."/>
            <person name="Carlton J.M."/>
            <person name="Smith R.K. Jr."/>
            <person name="Garg J."/>
            <person name="Pearlman R.E."/>
            <person name="Karrer K.M."/>
            <person name="Sun L."/>
            <person name="Manning G."/>
            <person name="Elde N.C."/>
            <person name="Turkewitz A.P."/>
            <person name="Asai D.J."/>
            <person name="Wilkes D.E."/>
            <person name="Wang Y."/>
            <person name="Cai H."/>
            <person name="Collins K."/>
            <person name="Stewart B.A."/>
            <person name="Lee S.R."/>
            <person name="Wilamowska K."/>
            <person name="Weinberg Z."/>
            <person name="Ruzzo W.L."/>
            <person name="Wloga D."/>
            <person name="Gaertig J."/>
            <person name="Frankel J."/>
            <person name="Tsao C.-C."/>
            <person name="Gorovsky M.A."/>
            <person name="Keeling P.J."/>
            <person name="Waller R.F."/>
            <person name="Patron N.J."/>
            <person name="Cherry J.M."/>
            <person name="Stover N.A."/>
            <person name="Krieger C.J."/>
            <person name="del Toro C."/>
            <person name="Ryder H.F."/>
            <person name="Williamson S.C."/>
            <person name="Barbeau R.A."/>
            <person name="Hamilton E.P."/>
            <person name="Orias E."/>
        </authorList>
    </citation>
    <scope>NUCLEOTIDE SEQUENCE [LARGE SCALE GENOMIC DNA]</scope>
    <source>
        <strain evidence="8">SB210</strain>
    </source>
</reference>
<feature type="coiled-coil region" evidence="6">
    <location>
        <begin position="163"/>
        <end position="219"/>
    </location>
</feature>
<dbReference type="eggNOG" id="KOG3237">
    <property type="taxonomic scope" value="Eukaryota"/>
</dbReference>
<name>I7M979_TETTS</name>
<evidence type="ECO:0000256" key="2">
    <source>
        <dbReference type="ARBA" id="ARBA00008105"/>
    </source>
</evidence>
<dbReference type="GeneID" id="7829709"/>
<comment type="subunit">
    <text evidence="5">Component of the ribosomal small subunit (SSU) processome.</text>
</comment>
<dbReference type="PANTHER" id="PTHR12838:SF0">
    <property type="entry name" value="U3 SMALL NUCLEOLAR RNA-ASSOCIATED PROTEIN 11-RELATED"/>
    <property type="match status" value="1"/>
</dbReference>
<dbReference type="AlphaFoldDB" id="I7M979"/>
<evidence type="ECO:0000256" key="3">
    <source>
        <dbReference type="ARBA" id="ARBA00022552"/>
    </source>
</evidence>
<dbReference type="OMA" id="ERSQPKW"/>
<dbReference type="HOGENOM" id="CLU_061887_2_1_1"/>
<comment type="function">
    <text evidence="5">Involved in nucleolar processing of pre-18S ribosomal RNA.</text>
</comment>
<comment type="subcellular location">
    <subcellularLocation>
        <location evidence="1 5">Nucleus</location>
        <location evidence="1 5">Nucleolus</location>
    </subcellularLocation>
</comment>
<dbReference type="InterPro" id="IPR007144">
    <property type="entry name" value="SSU_processome_Utp11"/>
</dbReference>
<keyword evidence="4 5" id="KW-0539">Nucleus</keyword>
<organism evidence="7 8">
    <name type="scientific">Tetrahymena thermophila (strain SB210)</name>
    <dbReference type="NCBI Taxonomy" id="312017"/>
    <lineage>
        <taxon>Eukaryota</taxon>
        <taxon>Sar</taxon>
        <taxon>Alveolata</taxon>
        <taxon>Ciliophora</taxon>
        <taxon>Intramacronucleata</taxon>
        <taxon>Oligohymenophorea</taxon>
        <taxon>Hymenostomatida</taxon>
        <taxon>Tetrahymenina</taxon>
        <taxon>Tetrahymenidae</taxon>
        <taxon>Tetrahymena</taxon>
    </lineage>
</organism>
<evidence type="ECO:0000256" key="4">
    <source>
        <dbReference type="ARBA" id="ARBA00023242"/>
    </source>
</evidence>
<dbReference type="GO" id="GO:0032040">
    <property type="term" value="C:small-subunit processome"/>
    <property type="evidence" value="ECO:0007669"/>
    <property type="project" value="UniProtKB-UniRule"/>
</dbReference>
<comment type="similarity">
    <text evidence="2 5">Belongs to the UTP11 family.</text>
</comment>
<dbReference type="InParanoid" id="I7M979"/>
<dbReference type="GO" id="GO:0006364">
    <property type="term" value="P:rRNA processing"/>
    <property type="evidence" value="ECO:0007669"/>
    <property type="project" value="UniProtKB-UniRule"/>
</dbReference>
<keyword evidence="6" id="KW-0175">Coiled coil</keyword>
<dbReference type="OrthoDB" id="29058at2759"/>
<keyword evidence="8" id="KW-1185">Reference proteome</keyword>
<proteinExistence type="inferred from homology"/>
<gene>
    <name evidence="7" type="ORF">TTHERM_00316240</name>
</gene>
<dbReference type="Proteomes" id="UP000009168">
    <property type="component" value="Unassembled WGS sequence"/>
</dbReference>
<sequence>MSSTTFKNLKIGRKHRERGQLKNREHLGILEKKKDYIQRAKHYHKINDQLNNLKLKARLKNENEFYHKMTKAKIVDGKHVEFEEEEDDFDPKEYRRLLKNQNINLIKIQKHKDMKQIEKLKSQLHDLDAPRQNTNIIFVDDKEEYENFDLVEHYNTTEEMIQNKSNILTKQQIEQQKEQLEQLNSKQINQKVKESYMKLKKVEENHKKMERAYQKLEFEKNLLGKEKRRIKKYKTGKVAKFFSERKK</sequence>
<evidence type="ECO:0000256" key="1">
    <source>
        <dbReference type="ARBA" id="ARBA00004604"/>
    </source>
</evidence>
<keyword evidence="3 5" id="KW-0698">rRNA processing</keyword>
<evidence type="ECO:0000256" key="5">
    <source>
        <dbReference type="PIRNR" id="PIRNR015952"/>
    </source>
</evidence>
<dbReference type="EMBL" id="GG662605">
    <property type="protein sequence ID" value="EAS01071.1"/>
    <property type="molecule type" value="Genomic_DNA"/>
</dbReference>
<evidence type="ECO:0000313" key="7">
    <source>
        <dbReference type="EMBL" id="EAS01071.1"/>
    </source>
</evidence>
<dbReference type="STRING" id="312017.I7M979"/>
<dbReference type="KEGG" id="tet:TTHERM_00316240"/>
<accession>I7M979</accession>
<dbReference type="Pfam" id="PF03998">
    <property type="entry name" value="Utp11"/>
    <property type="match status" value="1"/>
</dbReference>
<evidence type="ECO:0000256" key="6">
    <source>
        <dbReference type="SAM" id="Coils"/>
    </source>
</evidence>
<dbReference type="PIRSF" id="PIRSF015952">
    <property type="entry name" value="U3snoRNP11"/>
    <property type="match status" value="1"/>
</dbReference>
<evidence type="ECO:0000313" key="8">
    <source>
        <dbReference type="Proteomes" id="UP000009168"/>
    </source>
</evidence>
<protein>
    <recommendedName>
        <fullName evidence="5">U3 small nucleolar RNA-associated protein 11</fullName>
        <shortName evidence="5">U3 snoRNA-associated protein 11</shortName>
    </recommendedName>
</protein>
<dbReference type="RefSeq" id="XP_001021316.1">
    <property type="nucleotide sequence ID" value="XM_001021316.1"/>
</dbReference>
<dbReference type="PANTHER" id="PTHR12838">
    <property type="entry name" value="U3 SMALL NUCLEOLAR RNA-ASSOCIATED PROTEIN 11"/>
    <property type="match status" value="1"/>
</dbReference>